<evidence type="ECO:0000313" key="1">
    <source>
        <dbReference type="EMBL" id="POZ21965.1"/>
    </source>
</evidence>
<accession>A0ABX5A2L0</accession>
<sequence>MALSITPADGANFEGCQTLTIAGQNLLSIYNNHVTHSRKQCLPRLLCFFVKYVMYFAEV</sequence>
<proteinExistence type="predicted"/>
<reference evidence="1 2" key="1">
    <citation type="submission" date="2018-02" db="EMBL/GenBank/DDBJ databases">
        <title>Lelliotia aquatilis sp. nov., isolated from drinking water.</title>
        <authorList>
            <person name="Kaempfer P."/>
            <person name="Glaeser S."/>
            <person name="Exner M."/>
            <person name="Doijad S."/>
            <person name="Chakraborty T."/>
        </authorList>
    </citation>
    <scope>NUCLEOTIDE SEQUENCE [LARGE SCALE GENOMIC DNA]</scope>
    <source>
        <strain evidence="1 2">6331-17</strain>
    </source>
</reference>
<protein>
    <submittedName>
        <fullName evidence="1">Uncharacterized protein</fullName>
    </submittedName>
</protein>
<organism evidence="1 2">
    <name type="scientific">Lelliottia aquatilis</name>
    <dbReference type="NCBI Taxonomy" id="2080838"/>
    <lineage>
        <taxon>Bacteria</taxon>
        <taxon>Pseudomonadati</taxon>
        <taxon>Pseudomonadota</taxon>
        <taxon>Gammaproteobacteria</taxon>
        <taxon>Enterobacterales</taxon>
        <taxon>Enterobacteriaceae</taxon>
        <taxon>Lelliottia</taxon>
    </lineage>
</organism>
<keyword evidence="2" id="KW-1185">Reference proteome</keyword>
<evidence type="ECO:0000313" key="2">
    <source>
        <dbReference type="Proteomes" id="UP000237025"/>
    </source>
</evidence>
<name>A0ABX5A2L0_9ENTR</name>
<gene>
    <name evidence="1" type="ORF">C3712_14115</name>
</gene>
<dbReference type="Proteomes" id="UP000237025">
    <property type="component" value="Unassembled WGS sequence"/>
</dbReference>
<dbReference type="EMBL" id="PQVW01000010">
    <property type="protein sequence ID" value="POZ21965.1"/>
    <property type="molecule type" value="Genomic_DNA"/>
</dbReference>
<comment type="caution">
    <text evidence="1">The sequence shown here is derived from an EMBL/GenBank/DDBJ whole genome shotgun (WGS) entry which is preliminary data.</text>
</comment>